<dbReference type="GO" id="GO:0003677">
    <property type="term" value="F:DNA binding"/>
    <property type="evidence" value="ECO:0007669"/>
    <property type="project" value="UniProtKB-UniRule"/>
</dbReference>
<dbReference type="PANTHER" id="PTHR43479:SF8">
    <property type="entry name" value="TRANSCRIPTIONAL REGULATOR, TETR FAMILY"/>
    <property type="match status" value="1"/>
</dbReference>
<sequence>MVQSRGAMGRDTVGRDEVGQVTDASEDDALTRDGMDGRETDMPTAEAAGGDKAPRTERGKRTLRKLLDAAALEFGERGFHEASVSGITQRAAVALGTFYTYFDSKESLFRALVEDMGALTRRWIAERVAQAPDRLTAERVGLEAFIEFVRAHRNLYRIVMEAQFVAEDAYRRYYQVFADGYINNLESAKKRGEIREGDVEVRAWALIGISVFIGQRYAVWGDDRPAAEIAAEAADFIARGLKP</sequence>
<dbReference type="InterPro" id="IPR009057">
    <property type="entry name" value="Homeodomain-like_sf"/>
</dbReference>
<keyword evidence="1 2" id="KW-0238">DNA-binding</keyword>
<protein>
    <submittedName>
        <fullName evidence="5">TetR family transcriptional regulator</fullName>
    </submittedName>
</protein>
<proteinExistence type="predicted"/>
<feature type="compositionally biased region" description="Basic and acidic residues" evidence="3">
    <location>
        <begin position="29"/>
        <end position="41"/>
    </location>
</feature>
<evidence type="ECO:0000256" key="3">
    <source>
        <dbReference type="SAM" id="MobiDB-lite"/>
    </source>
</evidence>
<feature type="domain" description="HTH tetR-type" evidence="4">
    <location>
        <begin position="60"/>
        <end position="120"/>
    </location>
</feature>
<dbReference type="PROSITE" id="PS50977">
    <property type="entry name" value="HTH_TETR_2"/>
    <property type="match status" value="1"/>
</dbReference>
<dbReference type="Pfam" id="PF00440">
    <property type="entry name" value="TetR_N"/>
    <property type="match status" value="1"/>
</dbReference>
<dbReference type="SUPFAM" id="SSF48498">
    <property type="entry name" value="Tetracyclin repressor-like, C-terminal domain"/>
    <property type="match status" value="1"/>
</dbReference>
<organism evidence="5 6">
    <name type="scientific">Nitrospirillum amazonense</name>
    <dbReference type="NCBI Taxonomy" id="28077"/>
    <lineage>
        <taxon>Bacteria</taxon>
        <taxon>Pseudomonadati</taxon>
        <taxon>Pseudomonadota</taxon>
        <taxon>Alphaproteobacteria</taxon>
        <taxon>Rhodospirillales</taxon>
        <taxon>Azospirillaceae</taxon>
        <taxon>Nitrospirillum</taxon>
    </lineage>
</organism>
<dbReference type="PANTHER" id="PTHR43479">
    <property type="entry name" value="ACREF/ENVCD OPERON REPRESSOR-RELATED"/>
    <property type="match status" value="1"/>
</dbReference>
<dbReference type="InterPro" id="IPR050624">
    <property type="entry name" value="HTH-type_Tx_Regulator"/>
</dbReference>
<evidence type="ECO:0000259" key="4">
    <source>
        <dbReference type="PROSITE" id="PS50977"/>
    </source>
</evidence>
<evidence type="ECO:0000313" key="6">
    <source>
        <dbReference type="Proteomes" id="UP000315751"/>
    </source>
</evidence>
<accession>A0A560H1G9</accession>
<reference evidence="5 6" key="1">
    <citation type="submission" date="2019-06" db="EMBL/GenBank/DDBJ databases">
        <title>Genomic Encyclopedia of Type Strains, Phase IV (KMG-V): Genome sequencing to study the core and pangenomes of soil and plant-associated prokaryotes.</title>
        <authorList>
            <person name="Whitman W."/>
        </authorList>
    </citation>
    <scope>NUCLEOTIDE SEQUENCE [LARGE SCALE GENOMIC DNA]</scope>
    <source>
        <strain evidence="5 6">BR 11622</strain>
    </source>
</reference>
<evidence type="ECO:0000313" key="5">
    <source>
        <dbReference type="EMBL" id="TWB39659.1"/>
    </source>
</evidence>
<dbReference type="PROSITE" id="PS01081">
    <property type="entry name" value="HTH_TETR_1"/>
    <property type="match status" value="1"/>
</dbReference>
<dbReference type="AlphaFoldDB" id="A0A560H1G9"/>
<dbReference type="InterPro" id="IPR001647">
    <property type="entry name" value="HTH_TetR"/>
</dbReference>
<name>A0A560H1G9_9PROT</name>
<dbReference type="Gene3D" id="1.10.357.10">
    <property type="entry name" value="Tetracycline Repressor, domain 2"/>
    <property type="match status" value="1"/>
</dbReference>
<comment type="caution">
    <text evidence="5">The sequence shown here is derived from an EMBL/GenBank/DDBJ whole genome shotgun (WGS) entry which is preliminary data.</text>
</comment>
<dbReference type="PRINTS" id="PR00455">
    <property type="entry name" value="HTHTETR"/>
</dbReference>
<dbReference type="InterPro" id="IPR036271">
    <property type="entry name" value="Tet_transcr_reg_TetR-rel_C_sf"/>
</dbReference>
<dbReference type="InterPro" id="IPR023772">
    <property type="entry name" value="DNA-bd_HTH_TetR-type_CS"/>
</dbReference>
<feature type="region of interest" description="Disordered" evidence="3">
    <location>
        <begin position="1"/>
        <end position="60"/>
    </location>
</feature>
<dbReference type="EMBL" id="VITR01000010">
    <property type="protein sequence ID" value="TWB39659.1"/>
    <property type="molecule type" value="Genomic_DNA"/>
</dbReference>
<feature type="DNA-binding region" description="H-T-H motif" evidence="2">
    <location>
        <begin position="83"/>
        <end position="102"/>
    </location>
</feature>
<dbReference type="Proteomes" id="UP000315751">
    <property type="component" value="Unassembled WGS sequence"/>
</dbReference>
<gene>
    <name evidence="5" type="ORF">FBZ90_110123</name>
</gene>
<evidence type="ECO:0000256" key="1">
    <source>
        <dbReference type="ARBA" id="ARBA00023125"/>
    </source>
</evidence>
<dbReference type="SUPFAM" id="SSF46689">
    <property type="entry name" value="Homeodomain-like"/>
    <property type="match status" value="1"/>
</dbReference>
<dbReference type="Gene3D" id="1.10.10.60">
    <property type="entry name" value="Homeodomain-like"/>
    <property type="match status" value="1"/>
</dbReference>
<keyword evidence="6" id="KW-1185">Reference proteome</keyword>
<evidence type="ECO:0000256" key="2">
    <source>
        <dbReference type="PROSITE-ProRule" id="PRU00335"/>
    </source>
</evidence>